<feature type="non-terminal residue" evidence="1">
    <location>
        <position position="1"/>
    </location>
</feature>
<sequence length="65" mass="7218">THTKAAHGAFNNSDNGLCYLNEDDIEAELNVESDSKVCLRILSQLGQDQLDLQYLDALISCLHLK</sequence>
<proteinExistence type="predicted"/>
<organism evidence="1 2">
    <name type="scientific">Ceratitis capitata</name>
    <name type="common">Mediterranean fruit fly</name>
    <name type="synonym">Tephritis capitata</name>
    <dbReference type="NCBI Taxonomy" id="7213"/>
    <lineage>
        <taxon>Eukaryota</taxon>
        <taxon>Metazoa</taxon>
        <taxon>Ecdysozoa</taxon>
        <taxon>Arthropoda</taxon>
        <taxon>Hexapoda</taxon>
        <taxon>Insecta</taxon>
        <taxon>Pterygota</taxon>
        <taxon>Neoptera</taxon>
        <taxon>Endopterygota</taxon>
        <taxon>Diptera</taxon>
        <taxon>Brachycera</taxon>
        <taxon>Muscomorpha</taxon>
        <taxon>Tephritoidea</taxon>
        <taxon>Tephritidae</taxon>
        <taxon>Ceratitis</taxon>
        <taxon>Ceratitis</taxon>
    </lineage>
</organism>
<evidence type="ECO:0000313" key="1">
    <source>
        <dbReference type="EMBL" id="CAD6998828.1"/>
    </source>
</evidence>
<dbReference type="EMBL" id="CAJHJT010000012">
    <property type="protein sequence ID" value="CAD6998828.1"/>
    <property type="molecule type" value="Genomic_DNA"/>
</dbReference>
<protein>
    <submittedName>
        <fullName evidence="1">(Mediterranean fruit fly) hypothetical protein</fullName>
    </submittedName>
</protein>
<dbReference type="Proteomes" id="UP000606786">
    <property type="component" value="Unassembled WGS sequence"/>
</dbReference>
<comment type="caution">
    <text evidence="1">The sequence shown here is derived from an EMBL/GenBank/DDBJ whole genome shotgun (WGS) entry which is preliminary data.</text>
</comment>
<accession>A0A811UKG2</accession>
<name>A0A811UKG2_CERCA</name>
<dbReference type="AlphaFoldDB" id="A0A811UKG2"/>
<evidence type="ECO:0000313" key="2">
    <source>
        <dbReference type="Proteomes" id="UP000606786"/>
    </source>
</evidence>
<gene>
    <name evidence="1" type="ORF">CCAP1982_LOCUS7377</name>
</gene>
<keyword evidence="2" id="KW-1185">Reference proteome</keyword>
<reference evidence="1" key="1">
    <citation type="submission" date="2020-11" db="EMBL/GenBank/DDBJ databases">
        <authorList>
            <person name="Whitehead M."/>
        </authorList>
    </citation>
    <scope>NUCLEOTIDE SEQUENCE</scope>
    <source>
        <strain evidence="1">EGII</strain>
    </source>
</reference>